<organism evidence="1">
    <name type="scientific">marine sediment metagenome</name>
    <dbReference type="NCBI Taxonomy" id="412755"/>
    <lineage>
        <taxon>unclassified sequences</taxon>
        <taxon>metagenomes</taxon>
        <taxon>ecological metagenomes</taxon>
    </lineage>
</organism>
<feature type="non-terminal residue" evidence="1">
    <location>
        <position position="1"/>
    </location>
</feature>
<comment type="caution">
    <text evidence="1">The sequence shown here is derived from an EMBL/GenBank/DDBJ whole genome shotgun (WGS) entry which is preliminary data.</text>
</comment>
<protein>
    <submittedName>
        <fullName evidence="1">Uncharacterized protein</fullName>
    </submittedName>
</protein>
<evidence type="ECO:0000313" key="1">
    <source>
        <dbReference type="EMBL" id="GAI67457.1"/>
    </source>
</evidence>
<proteinExistence type="predicted"/>
<sequence>DVSLYTRLLKSAIKKSENKKGRRHIDDIDPTQIAGFFDDDGYEINTELIKKPTLCLTCINDDDPNEEMLCNMTRYDQRDEKEFKCFAYKKK</sequence>
<gene>
    <name evidence="1" type="ORF">S12H4_11061</name>
</gene>
<name>X1QG75_9ZZZZ</name>
<dbReference type="EMBL" id="BARW01004875">
    <property type="protein sequence ID" value="GAI67457.1"/>
    <property type="molecule type" value="Genomic_DNA"/>
</dbReference>
<dbReference type="AlphaFoldDB" id="X1QG75"/>
<accession>X1QG75</accession>
<reference evidence="1" key="1">
    <citation type="journal article" date="2014" name="Front. Microbiol.">
        <title>High frequency of phylogenetically diverse reductive dehalogenase-homologous genes in deep subseafloor sedimentary metagenomes.</title>
        <authorList>
            <person name="Kawai M."/>
            <person name="Futagami T."/>
            <person name="Toyoda A."/>
            <person name="Takaki Y."/>
            <person name="Nishi S."/>
            <person name="Hori S."/>
            <person name="Arai W."/>
            <person name="Tsubouchi T."/>
            <person name="Morono Y."/>
            <person name="Uchiyama I."/>
            <person name="Ito T."/>
            <person name="Fujiyama A."/>
            <person name="Inagaki F."/>
            <person name="Takami H."/>
        </authorList>
    </citation>
    <scope>NUCLEOTIDE SEQUENCE</scope>
    <source>
        <strain evidence="1">Expedition CK06-06</strain>
    </source>
</reference>